<dbReference type="PANTHER" id="PTHR33284:SF1">
    <property type="entry name" value="RIBOSOMAL PROTEIN L25_GLN-TRNA SYNTHETASE, ANTI-CODON-BINDING DOMAIN-CONTAINING PROTEIN"/>
    <property type="match status" value="1"/>
</dbReference>
<name>A0A3B0XB97_9ZZZZ</name>
<keyword evidence="3 7" id="KW-0689">Ribosomal protein</keyword>
<dbReference type="InterPro" id="IPR029751">
    <property type="entry name" value="Ribosomal_L25_dom"/>
</dbReference>
<evidence type="ECO:0000256" key="1">
    <source>
        <dbReference type="ARBA" id="ARBA00022730"/>
    </source>
</evidence>
<dbReference type="InterPro" id="IPR020057">
    <property type="entry name" value="Ribosomal_bL25_b-dom"/>
</dbReference>
<evidence type="ECO:0000256" key="3">
    <source>
        <dbReference type="ARBA" id="ARBA00022980"/>
    </source>
</evidence>
<keyword evidence="4" id="KW-0687">Ribonucleoprotein</keyword>
<evidence type="ECO:0000259" key="6">
    <source>
        <dbReference type="Pfam" id="PF14693"/>
    </source>
</evidence>
<dbReference type="NCBIfam" id="NF004130">
    <property type="entry name" value="PRK05618.1-5"/>
    <property type="match status" value="1"/>
</dbReference>
<gene>
    <name evidence="7" type="ORF">MNBD_GAMMA08-2328</name>
</gene>
<dbReference type="GO" id="GO:0006412">
    <property type="term" value="P:translation"/>
    <property type="evidence" value="ECO:0007669"/>
    <property type="project" value="InterPro"/>
</dbReference>
<dbReference type="GO" id="GO:0008097">
    <property type="term" value="F:5S rRNA binding"/>
    <property type="evidence" value="ECO:0007669"/>
    <property type="project" value="InterPro"/>
</dbReference>
<dbReference type="InterPro" id="IPR037121">
    <property type="entry name" value="Ribosomal_bL25_C"/>
</dbReference>
<keyword evidence="1" id="KW-0699">rRNA-binding</keyword>
<sequence>MAIIINAETRTDLGKGASRRLRHVEKIPAIVYGAGDPLSLTIDLREMRPNVDNEAFYASLVDLVIDGKKKAEKVIVRDIQHHPYKADVMHVDFQRVDAKKKMHITVHLHFTGEEVAPGVKAGGQVGHIINEVEIICLPKDIPEYIEVDISALDLGDALHLSDIKAPKGVELAALSHGDDNHDEAVVSIHVAKVVVEEEDEVVAAPEAESEEGAAEE</sequence>
<keyword evidence="2" id="KW-0694">RNA-binding</keyword>
<dbReference type="Pfam" id="PF14693">
    <property type="entry name" value="Ribosomal_TL5_C"/>
    <property type="match status" value="1"/>
</dbReference>
<dbReference type="GO" id="GO:0003735">
    <property type="term" value="F:structural constituent of ribosome"/>
    <property type="evidence" value="ECO:0007669"/>
    <property type="project" value="InterPro"/>
</dbReference>
<feature type="domain" description="Large ribosomal subunit protein bL25 beta" evidence="6">
    <location>
        <begin position="101"/>
        <end position="191"/>
    </location>
</feature>
<dbReference type="EMBL" id="UOFH01000130">
    <property type="protein sequence ID" value="VAW60247.1"/>
    <property type="molecule type" value="Genomic_DNA"/>
</dbReference>
<dbReference type="NCBIfam" id="NF004128">
    <property type="entry name" value="PRK05618.1-2"/>
    <property type="match status" value="1"/>
</dbReference>
<dbReference type="NCBIfam" id="NF004612">
    <property type="entry name" value="PRK05943.1"/>
    <property type="match status" value="1"/>
</dbReference>
<dbReference type="HAMAP" id="MF_01336">
    <property type="entry name" value="Ribosomal_bL25"/>
    <property type="match status" value="1"/>
</dbReference>
<dbReference type="AlphaFoldDB" id="A0A3B0XB97"/>
<evidence type="ECO:0000259" key="5">
    <source>
        <dbReference type="Pfam" id="PF01386"/>
    </source>
</evidence>
<dbReference type="InterPro" id="IPR020056">
    <property type="entry name" value="Rbsml_bL25/Gln-tRNA_synth_N"/>
</dbReference>
<dbReference type="Gene3D" id="2.170.120.20">
    <property type="entry name" value="Ribosomal protein L25, beta domain"/>
    <property type="match status" value="1"/>
</dbReference>
<evidence type="ECO:0000313" key="7">
    <source>
        <dbReference type="EMBL" id="VAW60247.1"/>
    </source>
</evidence>
<dbReference type="Pfam" id="PF01386">
    <property type="entry name" value="Ribosomal_L25p"/>
    <property type="match status" value="1"/>
</dbReference>
<dbReference type="NCBIfam" id="TIGR00731">
    <property type="entry name" value="bL25_bact_ctc"/>
    <property type="match status" value="1"/>
</dbReference>
<dbReference type="InterPro" id="IPR020055">
    <property type="entry name" value="Ribosomal_bL25_short"/>
</dbReference>
<protein>
    <submittedName>
        <fullName evidence="7">LSU ribosomal protein L25p</fullName>
    </submittedName>
</protein>
<dbReference type="Gene3D" id="2.40.240.10">
    <property type="entry name" value="Ribosomal Protein L25, Chain P"/>
    <property type="match status" value="1"/>
</dbReference>
<dbReference type="HAMAP" id="MF_01334">
    <property type="entry name" value="Ribosomal_bL25_CTC"/>
    <property type="match status" value="1"/>
</dbReference>
<accession>A0A3B0XB97</accession>
<dbReference type="InterPro" id="IPR011035">
    <property type="entry name" value="Ribosomal_bL25/Gln-tRNA_synth"/>
</dbReference>
<feature type="domain" description="Large ribosomal subunit protein bL25 L25" evidence="5">
    <location>
        <begin position="5"/>
        <end position="93"/>
    </location>
</feature>
<dbReference type="InterPro" id="IPR001021">
    <property type="entry name" value="Ribosomal_bL25_long"/>
</dbReference>
<evidence type="ECO:0000256" key="4">
    <source>
        <dbReference type="ARBA" id="ARBA00023274"/>
    </source>
</evidence>
<reference evidence="7" key="1">
    <citation type="submission" date="2018-06" db="EMBL/GenBank/DDBJ databases">
        <authorList>
            <person name="Zhirakovskaya E."/>
        </authorList>
    </citation>
    <scope>NUCLEOTIDE SEQUENCE</scope>
</reference>
<proteinExistence type="inferred from homology"/>
<dbReference type="GO" id="GO:0022625">
    <property type="term" value="C:cytosolic large ribosomal subunit"/>
    <property type="evidence" value="ECO:0007669"/>
    <property type="project" value="TreeGrafter"/>
</dbReference>
<evidence type="ECO:0000256" key="2">
    <source>
        <dbReference type="ARBA" id="ARBA00022884"/>
    </source>
</evidence>
<dbReference type="SUPFAM" id="SSF50715">
    <property type="entry name" value="Ribosomal protein L25-like"/>
    <property type="match status" value="1"/>
</dbReference>
<dbReference type="PANTHER" id="PTHR33284">
    <property type="entry name" value="RIBOSOMAL PROTEIN L25/GLN-TRNA SYNTHETASE, ANTI-CODON-BINDING DOMAIN-CONTAINING PROTEIN"/>
    <property type="match status" value="1"/>
</dbReference>
<organism evidence="7">
    <name type="scientific">hydrothermal vent metagenome</name>
    <dbReference type="NCBI Taxonomy" id="652676"/>
    <lineage>
        <taxon>unclassified sequences</taxon>
        <taxon>metagenomes</taxon>
        <taxon>ecological metagenomes</taxon>
    </lineage>
</organism>
<dbReference type="CDD" id="cd00495">
    <property type="entry name" value="Ribosomal_L25_TL5_CTC"/>
    <property type="match status" value="1"/>
</dbReference>
<dbReference type="InterPro" id="IPR020930">
    <property type="entry name" value="Ribosomal_uL5_bac-type"/>
</dbReference>